<gene>
    <name evidence="5" type="ORF">COV10_04740</name>
</gene>
<reference evidence="5 6" key="1">
    <citation type="submission" date="2017-09" db="EMBL/GenBank/DDBJ databases">
        <title>Depth-based differentiation of microbial function through sediment-hosted aquifers and enrichment of novel symbionts in the deep terrestrial subsurface.</title>
        <authorList>
            <person name="Probst A.J."/>
            <person name="Ladd B."/>
            <person name="Jarett J.K."/>
            <person name="Geller-Mcgrath D.E."/>
            <person name="Sieber C.M."/>
            <person name="Emerson J.B."/>
            <person name="Anantharaman K."/>
            <person name="Thomas B.C."/>
            <person name="Malmstrom R."/>
            <person name="Stieglmeier M."/>
            <person name="Klingl A."/>
            <person name="Woyke T."/>
            <person name="Ryan C.M."/>
            <person name="Banfield J.F."/>
        </authorList>
    </citation>
    <scope>NUCLEOTIDE SEQUENCE [LARGE SCALE GENOMIC DNA]</scope>
    <source>
        <strain evidence="5">CG10_big_fil_rev_8_21_14_0_10_51_16</strain>
    </source>
</reference>
<dbReference type="InterPro" id="IPR003717">
    <property type="entry name" value="RecO"/>
</dbReference>
<dbReference type="AlphaFoldDB" id="A0A2H0RD63"/>
<protein>
    <recommendedName>
        <fullName evidence="4">DNA replication/recombination mediator RecO N-terminal domain-containing protein</fullName>
    </recommendedName>
</protein>
<feature type="domain" description="DNA replication/recombination mediator RecO N-terminal" evidence="4">
    <location>
        <begin position="4"/>
        <end position="78"/>
    </location>
</feature>
<keyword evidence="1" id="KW-0227">DNA damage</keyword>
<evidence type="ECO:0000259" key="4">
    <source>
        <dbReference type="Pfam" id="PF11967"/>
    </source>
</evidence>
<dbReference type="SUPFAM" id="SSF50249">
    <property type="entry name" value="Nucleic acid-binding proteins"/>
    <property type="match status" value="1"/>
</dbReference>
<evidence type="ECO:0000313" key="6">
    <source>
        <dbReference type="Proteomes" id="UP000228767"/>
    </source>
</evidence>
<dbReference type="Gene3D" id="2.40.50.140">
    <property type="entry name" value="Nucleic acid-binding proteins"/>
    <property type="match status" value="1"/>
</dbReference>
<accession>A0A2H0RD63</accession>
<dbReference type="InterPro" id="IPR012340">
    <property type="entry name" value="NA-bd_OB-fold"/>
</dbReference>
<evidence type="ECO:0000256" key="1">
    <source>
        <dbReference type="ARBA" id="ARBA00022763"/>
    </source>
</evidence>
<dbReference type="GO" id="GO:0006310">
    <property type="term" value="P:DNA recombination"/>
    <property type="evidence" value="ECO:0007669"/>
    <property type="project" value="UniProtKB-KW"/>
</dbReference>
<dbReference type="InterPro" id="IPR022572">
    <property type="entry name" value="DNA_rep/recomb_RecO_N"/>
</dbReference>
<name>A0A2H0RD63_9BACT</name>
<dbReference type="Pfam" id="PF11967">
    <property type="entry name" value="RecO_N"/>
    <property type="match status" value="1"/>
</dbReference>
<sequence length="207" mass="22910">MYRIYTTRGFVVSGRPYGEASATLTLLTEDLGVVRARAQAVRGLASKLRYGLQSLSRGAFSLVRGREVWRLTSVSPCDQASQNYTTDFPKQRGLTPFSSFATRALFARVLALVERLVHGEEEDRRLFALVEECHELLQEEGLSSVELRCLELLITARILDHLGYIAPAPSIPAVRALKVTKKVLSSVGGHERDLARVIEVALQASQL</sequence>
<dbReference type="GO" id="GO:0006302">
    <property type="term" value="P:double-strand break repair"/>
    <property type="evidence" value="ECO:0007669"/>
    <property type="project" value="TreeGrafter"/>
</dbReference>
<keyword evidence="2" id="KW-0233">DNA recombination</keyword>
<evidence type="ECO:0000256" key="3">
    <source>
        <dbReference type="ARBA" id="ARBA00023204"/>
    </source>
</evidence>
<dbReference type="GO" id="GO:0043590">
    <property type="term" value="C:bacterial nucleoid"/>
    <property type="evidence" value="ECO:0007669"/>
    <property type="project" value="TreeGrafter"/>
</dbReference>
<evidence type="ECO:0000313" key="5">
    <source>
        <dbReference type="EMBL" id="PIR44417.1"/>
    </source>
</evidence>
<dbReference type="Proteomes" id="UP000228767">
    <property type="component" value="Unassembled WGS sequence"/>
</dbReference>
<proteinExistence type="predicted"/>
<comment type="caution">
    <text evidence="5">The sequence shown here is derived from an EMBL/GenBank/DDBJ whole genome shotgun (WGS) entry which is preliminary data.</text>
</comment>
<evidence type="ECO:0000256" key="2">
    <source>
        <dbReference type="ARBA" id="ARBA00023172"/>
    </source>
</evidence>
<organism evidence="5 6">
    <name type="scientific">Candidatus Vogelbacteria bacterium CG10_big_fil_rev_8_21_14_0_10_51_16</name>
    <dbReference type="NCBI Taxonomy" id="1975045"/>
    <lineage>
        <taxon>Bacteria</taxon>
        <taxon>Candidatus Vogeliibacteriota</taxon>
    </lineage>
</organism>
<keyword evidence="3" id="KW-0234">DNA repair</keyword>
<dbReference type="PANTHER" id="PTHR33991:SF1">
    <property type="entry name" value="DNA REPAIR PROTEIN RECO"/>
    <property type="match status" value="1"/>
</dbReference>
<dbReference type="EMBL" id="PCYI01000030">
    <property type="protein sequence ID" value="PIR44417.1"/>
    <property type="molecule type" value="Genomic_DNA"/>
</dbReference>
<dbReference type="PANTHER" id="PTHR33991">
    <property type="entry name" value="DNA REPAIR PROTEIN RECO"/>
    <property type="match status" value="1"/>
</dbReference>